<dbReference type="InterPro" id="IPR012398">
    <property type="entry name" value="PRIB5"/>
</dbReference>
<dbReference type="EMBL" id="CP093346">
    <property type="protein sequence ID" value="WOG95551.1"/>
    <property type="molecule type" value="Genomic_DNA"/>
</dbReference>
<dbReference type="InterPro" id="IPR051710">
    <property type="entry name" value="Phosphatase_SH3-domain"/>
</dbReference>
<evidence type="ECO:0000313" key="2">
    <source>
        <dbReference type="EMBL" id="WOG95551.1"/>
    </source>
</evidence>
<dbReference type="PIRSF" id="PIRSF015897">
    <property type="entry name" value="PRIB5"/>
    <property type="match status" value="1"/>
</dbReference>
<dbReference type="OMA" id="FNILECE"/>
<gene>
    <name evidence="1" type="ORF">DCAR_015822</name>
    <name evidence="2" type="ORF">DCAR_0414875</name>
</gene>
<dbReference type="Proteomes" id="UP000077755">
    <property type="component" value="Chromosome 4"/>
</dbReference>
<proteinExistence type="predicted"/>
<protein>
    <recommendedName>
        <fullName evidence="4">Phosphoglycerate mutase family protein</fullName>
    </recommendedName>
</protein>
<reference evidence="1" key="1">
    <citation type="journal article" date="2016" name="Nat. Genet.">
        <title>A high-quality carrot genome assembly provides new insights into carotenoid accumulation and asterid genome evolution.</title>
        <authorList>
            <person name="Iorizzo M."/>
            <person name="Ellison S."/>
            <person name="Senalik D."/>
            <person name="Zeng P."/>
            <person name="Satapoomin P."/>
            <person name="Huang J."/>
            <person name="Bowman M."/>
            <person name="Iovene M."/>
            <person name="Sanseverino W."/>
            <person name="Cavagnaro P."/>
            <person name="Yildiz M."/>
            <person name="Macko-Podgorni A."/>
            <person name="Moranska E."/>
            <person name="Grzebelus E."/>
            <person name="Grzebelus D."/>
            <person name="Ashrafi H."/>
            <person name="Zheng Z."/>
            <person name="Cheng S."/>
            <person name="Spooner D."/>
            <person name="Van Deynze A."/>
            <person name="Simon P."/>
        </authorList>
    </citation>
    <scope>NUCLEOTIDE SEQUENCE [LARGE SCALE GENOMIC DNA]</scope>
    <source>
        <tissue evidence="1">Leaf</tissue>
    </source>
</reference>
<dbReference type="PANTHER" id="PTHR16469:SF27">
    <property type="entry name" value="UBIQUITIN-ASSOCIATED AND SH3 DOMAIN-CONTAINING BA-RELATED"/>
    <property type="match status" value="1"/>
</dbReference>
<keyword evidence="3" id="KW-1185">Reference proteome</keyword>
<dbReference type="KEGG" id="dcr:108216738"/>
<dbReference type="PANTHER" id="PTHR16469">
    <property type="entry name" value="UBIQUITIN-ASSOCIATED AND SH3 DOMAIN-CONTAINING BA-RELATED"/>
    <property type="match status" value="1"/>
</dbReference>
<evidence type="ECO:0008006" key="4">
    <source>
        <dbReference type="Google" id="ProtNLM"/>
    </source>
</evidence>
<accession>A0A165A2Q5</accession>
<dbReference type="Gene3D" id="3.40.50.1240">
    <property type="entry name" value="Phosphoglycerate mutase-like"/>
    <property type="match status" value="1"/>
</dbReference>
<evidence type="ECO:0000313" key="3">
    <source>
        <dbReference type="Proteomes" id="UP000077755"/>
    </source>
</evidence>
<sequence>MSDDEAKQRYQNIVVMRHGDRIDNFDPSWAINAERKWDPPLIEAGKTRAFNTGRKLRENLGFPIHRIFASPFLRCLQTAAGVLSGLCSDYGDPTRIDVTNLKVSIEYGLCEMLNTTAIRPPMAPEDRNFTFNILECEAIFPGGTVDHTVKPVYQKLPTWEETVAAARDRYVDVIKALADRYPSENLLLVTHAEGVGVSVSAFAKEDLTVYEVEYCAYSELQRFISFDKDNTCTANNLEVVLDQVVKTGISYYSASKLPSEP</sequence>
<dbReference type="AlphaFoldDB" id="A0A165A2Q5"/>
<dbReference type="STRING" id="79200.A0A165A2Q5"/>
<dbReference type="OrthoDB" id="414418at2759"/>
<dbReference type="EMBL" id="LNRQ01000004">
    <property type="protein sequence ID" value="KZM96816.1"/>
    <property type="molecule type" value="Genomic_DNA"/>
</dbReference>
<dbReference type="CDD" id="cd07067">
    <property type="entry name" value="HP_PGM_like"/>
    <property type="match status" value="1"/>
</dbReference>
<dbReference type="Pfam" id="PF00300">
    <property type="entry name" value="His_Phos_1"/>
    <property type="match status" value="1"/>
</dbReference>
<reference evidence="2" key="2">
    <citation type="submission" date="2022-03" db="EMBL/GenBank/DDBJ databases">
        <title>Draft title - Genomic analysis of global carrot germplasm unveils the trajectory of domestication and the origin of high carotenoid orange carrot.</title>
        <authorList>
            <person name="Iorizzo M."/>
            <person name="Ellison S."/>
            <person name="Senalik D."/>
            <person name="Macko-Podgorni A."/>
            <person name="Grzebelus D."/>
            <person name="Bostan H."/>
            <person name="Rolling W."/>
            <person name="Curaba J."/>
            <person name="Simon P."/>
        </authorList>
    </citation>
    <scope>NUCLEOTIDE SEQUENCE</scope>
    <source>
        <tissue evidence="2">Leaf</tissue>
    </source>
</reference>
<dbReference type="Gramene" id="KZM96816">
    <property type="protein sequence ID" value="KZM96816"/>
    <property type="gene ID" value="DCAR_015822"/>
</dbReference>
<dbReference type="InterPro" id="IPR029033">
    <property type="entry name" value="His_PPase_superfam"/>
</dbReference>
<organism evidence="1">
    <name type="scientific">Daucus carota subsp. sativus</name>
    <name type="common">Carrot</name>
    <dbReference type="NCBI Taxonomy" id="79200"/>
    <lineage>
        <taxon>Eukaryota</taxon>
        <taxon>Viridiplantae</taxon>
        <taxon>Streptophyta</taxon>
        <taxon>Embryophyta</taxon>
        <taxon>Tracheophyta</taxon>
        <taxon>Spermatophyta</taxon>
        <taxon>Magnoliopsida</taxon>
        <taxon>eudicotyledons</taxon>
        <taxon>Gunneridae</taxon>
        <taxon>Pentapetalae</taxon>
        <taxon>asterids</taxon>
        <taxon>campanulids</taxon>
        <taxon>Apiales</taxon>
        <taxon>Apiaceae</taxon>
        <taxon>Apioideae</taxon>
        <taxon>Scandiceae</taxon>
        <taxon>Daucinae</taxon>
        <taxon>Daucus</taxon>
        <taxon>Daucus sect. Daucus</taxon>
    </lineage>
</organism>
<evidence type="ECO:0000313" key="1">
    <source>
        <dbReference type="EMBL" id="KZM96816.1"/>
    </source>
</evidence>
<dbReference type="InterPro" id="IPR013078">
    <property type="entry name" value="His_Pase_superF_clade-1"/>
</dbReference>
<name>A0A165A2Q5_DAUCS</name>
<dbReference type="SUPFAM" id="SSF53254">
    <property type="entry name" value="Phosphoglycerate mutase-like"/>
    <property type="match status" value="1"/>
</dbReference>